<sequence length="64" mass="7429">MPQKEESTARLSERVVVYSPVTYTVTHKRIIRHRHTHRVTSAKAIQRTLKQKPTGSTLPDTFTR</sequence>
<accession>A0A0E9T0R4</accession>
<protein>
    <submittedName>
        <fullName evidence="1">Uncharacterized protein</fullName>
    </submittedName>
</protein>
<dbReference type="EMBL" id="GBXM01062274">
    <property type="protein sequence ID" value="JAH46303.1"/>
    <property type="molecule type" value="Transcribed_RNA"/>
</dbReference>
<proteinExistence type="predicted"/>
<name>A0A0E9T0R4_ANGAN</name>
<reference evidence="1" key="1">
    <citation type="submission" date="2014-11" db="EMBL/GenBank/DDBJ databases">
        <authorList>
            <person name="Amaro Gonzalez C."/>
        </authorList>
    </citation>
    <scope>NUCLEOTIDE SEQUENCE</scope>
</reference>
<reference evidence="1" key="2">
    <citation type="journal article" date="2015" name="Fish Shellfish Immunol.">
        <title>Early steps in the European eel (Anguilla anguilla)-Vibrio vulnificus interaction in the gills: Role of the RtxA13 toxin.</title>
        <authorList>
            <person name="Callol A."/>
            <person name="Pajuelo D."/>
            <person name="Ebbesson L."/>
            <person name="Teles M."/>
            <person name="MacKenzie S."/>
            <person name="Amaro C."/>
        </authorList>
    </citation>
    <scope>NUCLEOTIDE SEQUENCE</scope>
</reference>
<dbReference type="AlphaFoldDB" id="A0A0E9T0R4"/>
<organism evidence="1">
    <name type="scientific">Anguilla anguilla</name>
    <name type="common">European freshwater eel</name>
    <name type="synonym">Muraena anguilla</name>
    <dbReference type="NCBI Taxonomy" id="7936"/>
    <lineage>
        <taxon>Eukaryota</taxon>
        <taxon>Metazoa</taxon>
        <taxon>Chordata</taxon>
        <taxon>Craniata</taxon>
        <taxon>Vertebrata</taxon>
        <taxon>Euteleostomi</taxon>
        <taxon>Actinopterygii</taxon>
        <taxon>Neopterygii</taxon>
        <taxon>Teleostei</taxon>
        <taxon>Anguilliformes</taxon>
        <taxon>Anguillidae</taxon>
        <taxon>Anguilla</taxon>
    </lineage>
</organism>
<evidence type="ECO:0000313" key="1">
    <source>
        <dbReference type="EMBL" id="JAH46303.1"/>
    </source>
</evidence>